<feature type="transmembrane region" description="Helical" evidence="1">
    <location>
        <begin position="87"/>
        <end position="105"/>
    </location>
</feature>
<protein>
    <recommendedName>
        <fullName evidence="4">DUF998 domain-containing protein</fullName>
    </recommendedName>
</protein>
<keyword evidence="1" id="KW-1133">Transmembrane helix</keyword>
<feature type="transmembrane region" description="Helical" evidence="1">
    <location>
        <begin position="195"/>
        <end position="215"/>
    </location>
</feature>
<comment type="caution">
    <text evidence="2">The sequence shown here is derived from an EMBL/GenBank/DDBJ whole genome shotgun (WGS) entry which is preliminary data.</text>
</comment>
<keyword evidence="1" id="KW-0472">Membrane</keyword>
<feature type="transmembrane region" description="Helical" evidence="1">
    <location>
        <begin position="54"/>
        <end position="75"/>
    </location>
</feature>
<dbReference type="Pfam" id="PF06197">
    <property type="entry name" value="DUF998"/>
    <property type="match status" value="1"/>
</dbReference>
<feature type="transmembrane region" description="Helical" evidence="1">
    <location>
        <begin position="12"/>
        <end position="34"/>
    </location>
</feature>
<evidence type="ECO:0000313" key="2">
    <source>
        <dbReference type="EMBL" id="GAA3007135.1"/>
    </source>
</evidence>
<dbReference type="RefSeq" id="WP_344894899.1">
    <property type="nucleotide sequence ID" value="NZ_BAAAWD010000007.1"/>
</dbReference>
<keyword evidence="1" id="KW-0812">Transmembrane</keyword>
<keyword evidence="3" id="KW-1185">Reference proteome</keyword>
<gene>
    <name evidence="2" type="ORF">GCM10017559_31500</name>
</gene>
<proteinExistence type="predicted"/>
<evidence type="ECO:0008006" key="4">
    <source>
        <dbReference type="Google" id="ProtNLM"/>
    </source>
</evidence>
<sequence length="232" mass="24333">MPGASERSPTGALLTCGAVAGPLFLFVVAVQDYTREGFDPRRHLLSMLSLGDGGWVQVVNFVLAGLLNLAFAAGLWRMPRPGRGGAWGALLIGGYGAGLVGAGLFRTEPAFGYPAGAPEGLPEEYGLSYVVHGVSFFVVLLSLVAACAVFARRFAVAGDRGWALYCAAVGVALPVIYLLAGVLSDRGQDARPLSLLLRLLALVGWSWAALLAVRIRREVRGDGGRRRGQPAG</sequence>
<dbReference type="Proteomes" id="UP001499930">
    <property type="component" value="Unassembled WGS sequence"/>
</dbReference>
<feature type="transmembrane region" description="Helical" evidence="1">
    <location>
        <begin position="125"/>
        <end position="150"/>
    </location>
</feature>
<reference evidence="3" key="1">
    <citation type="journal article" date="2019" name="Int. J. Syst. Evol. Microbiol.">
        <title>The Global Catalogue of Microorganisms (GCM) 10K type strain sequencing project: providing services to taxonomists for standard genome sequencing and annotation.</title>
        <authorList>
            <consortium name="The Broad Institute Genomics Platform"/>
            <consortium name="The Broad Institute Genome Sequencing Center for Infectious Disease"/>
            <person name="Wu L."/>
            <person name="Ma J."/>
        </authorList>
    </citation>
    <scope>NUCLEOTIDE SEQUENCE [LARGE SCALE GENOMIC DNA]</scope>
    <source>
        <strain evidence="3">JCM 3106</strain>
    </source>
</reference>
<feature type="transmembrane region" description="Helical" evidence="1">
    <location>
        <begin position="162"/>
        <end position="183"/>
    </location>
</feature>
<accession>A0ABN3XXS1</accession>
<evidence type="ECO:0000313" key="3">
    <source>
        <dbReference type="Proteomes" id="UP001499930"/>
    </source>
</evidence>
<dbReference type="EMBL" id="BAAAWD010000007">
    <property type="protein sequence ID" value="GAA3007135.1"/>
    <property type="molecule type" value="Genomic_DNA"/>
</dbReference>
<organism evidence="2 3">
    <name type="scientific">Streptosporangium longisporum</name>
    <dbReference type="NCBI Taxonomy" id="46187"/>
    <lineage>
        <taxon>Bacteria</taxon>
        <taxon>Bacillati</taxon>
        <taxon>Actinomycetota</taxon>
        <taxon>Actinomycetes</taxon>
        <taxon>Streptosporangiales</taxon>
        <taxon>Streptosporangiaceae</taxon>
        <taxon>Streptosporangium</taxon>
    </lineage>
</organism>
<name>A0ABN3XXS1_9ACTN</name>
<dbReference type="InterPro" id="IPR009339">
    <property type="entry name" value="DUF998"/>
</dbReference>
<evidence type="ECO:0000256" key="1">
    <source>
        <dbReference type="SAM" id="Phobius"/>
    </source>
</evidence>